<dbReference type="EMBL" id="PFFQ01000013">
    <property type="protein sequence ID" value="PIW18246.1"/>
    <property type="molecule type" value="Genomic_DNA"/>
</dbReference>
<dbReference type="PANTHER" id="PTHR43433:SF10">
    <property type="entry name" value="AB HYDROLASE-1 DOMAIN-CONTAINING PROTEIN"/>
    <property type="match status" value="1"/>
</dbReference>
<feature type="transmembrane region" description="Helical" evidence="1">
    <location>
        <begin position="306"/>
        <end position="324"/>
    </location>
</feature>
<organism evidence="3 4">
    <name type="scientific">bacterium (Candidatus Blackallbacteria) CG17_big_fil_post_rev_8_21_14_2_50_48_46</name>
    <dbReference type="NCBI Taxonomy" id="2014261"/>
    <lineage>
        <taxon>Bacteria</taxon>
        <taxon>Candidatus Blackallbacteria</taxon>
    </lineage>
</organism>
<feature type="domain" description="AB hydrolase-1" evidence="2">
    <location>
        <begin position="25"/>
        <end position="270"/>
    </location>
</feature>
<gene>
    <name evidence="3" type="ORF">COW36_05620</name>
</gene>
<dbReference type="Pfam" id="PF12697">
    <property type="entry name" value="Abhydrolase_6"/>
    <property type="match status" value="1"/>
</dbReference>
<proteinExistence type="predicted"/>
<dbReference type="Proteomes" id="UP000231019">
    <property type="component" value="Unassembled WGS sequence"/>
</dbReference>
<comment type="caution">
    <text evidence="3">The sequence shown here is derived from an EMBL/GenBank/DDBJ whole genome shotgun (WGS) entry which is preliminary data.</text>
</comment>
<dbReference type="InterPro" id="IPR050471">
    <property type="entry name" value="AB_hydrolase"/>
</dbReference>
<protein>
    <recommendedName>
        <fullName evidence="2">AB hydrolase-1 domain-containing protein</fullName>
    </recommendedName>
</protein>
<reference evidence="3 4" key="1">
    <citation type="submission" date="2017-09" db="EMBL/GenBank/DDBJ databases">
        <title>Depth-based differentiation of microbial function through sediment-hosted aquifers and enrichment of novel symbionts in the deep terrestrial subsurface.</title>
        <authorList>
            <person name="Probst A.J."/>
            <person name="Ladd B."/>
            <person name="Jarett J.K."/>
            <person name="Geller-Mcgrath D.E."/>
            <person name="Sieber C.M."/>
            <person name="Emerson J.B."/>
            <person name="Anantharaman K."/>
            <person name="Thomas B.C."/>
            <person name="Malmstrom R."/>
            <person name="Stieglmeier M."/>
            <person name="Klingl A."/>
            <person name="Woyke T."/>
            <person name="Ryan C.M."/>
            <person name="Banfield J.F."/>
        </authorList>
    </citation>
    <scope>NUCLEOTIDE SEQUENCE [LARGE SCALE GENOMIC DNA]</scope>
    <source>
        <strain evidence="3">CG17_big_fil_post_rev_8_21_14_2_50_48_46</strain>
    </source>
</reference>
<evidence type="ECO:0000259" key="2">
    <source>
        <dbReference type="Pfam" id="PF12697"/>
    </source>
</evidence>
<keyword evidence="1" id="KW-1133">Transmembrane helix</keyword>
<sequence length="328" mass="37073">MLPFLVLRNGQEIHNRFEPTGRELLVLLPGLARTHRAWLDLGLALSQRFDILCFDWPGAGIAENEKISWQVPVLAERIREVLWALKHPSVFLVGHSLGALVAIELSQRLPREVLRGLVLLAPGHAGTGLARLSRDGFLRLAKALGAKPDKRLQTVLYLLGSKTASGQNLAETEPLLYQRWRANLEQDLKAYGARNILGQIMAYLGYTSRRALRHIQQYQVPVRLLIPLEDHLNAPQHARRLEAALRHPQVSVIELLRAGHDMLPTHAAQIEDIITQFVLNQDHFRVLPIQPLPRTKPSLQVIRQRVSTGMGLVAVGFLLLGWLFRRRR</sequence>
<dbReference type="PANTHER" id="PTHR43433">
    <property type="entry name" value="HYDROLASE, ALPHA/BETA FOLD FAMILY PROTEIN"/>
    <property type="match status" value="1"/>
</dbReference>
<keyword evidence="1" id="KW-0812">Transmembrane</keyword>
<dbReference type="Gene3D" id="3.40.50.1820">
    <property type="entry name" value="alpha/beta hydrolase"/>
    <property type="match status" value="1"/>
</dbReference>
<dbReference type="AlphaFoldDB" id="A0A2M7G830"/>
<evidence type="ECO:0000256" key="1">
    <source>
        <dbReference type="SAM" id="Phobius"/>
    </source>
</evidence>
<evidence type="ECO:0000313" key="3">
    <source>
        <dbReference type="EMBL" id="PIW18246.1"/>
    </source>
</evidence>
<accession>A0A2M7G830</accession>
<keyword evidence="1" id="KW-0472">Membrane</keyword>
<dbReference type="InterPro" id="IPR029058">
    <property type="entry name" value="AB_hydrolase_fold"/>
</dbReference>
<dbReference type="InterPro" id="IPR000073">
    <property type="entry name" value="AB_hydrolase_1"/>
</dbReference>
<dbReference type="SUPFAM" id="SSF53474">
    <property type="entry name" value="alpha/beta-Hydrolases"/>
    <property type="match status" value="1"/>
</dbReference>
<evidence type="ECO:0000313" key="4">
    <source>
        <dbReference type="Proteomes" id="UP000231019"/>
    </source>
</evidence>
<name>A0A2M7G830_9BACT</name>